<dbReference type="PANTHER" id="PTHR31983">
    <property type="entry name" value="ENDO-1,3(4)-BETA-GLUCANASE 1"/>
    <property type="match status" value="1"/>
</dbReference>
<dbReference type="FunCoup" id="A0A4S2MK17">
    <property type="interactions" value="185"/>
</dbReference>
<comment type="catalytic activity">
    <reaction evidence="1">
        <text>Hydrolysis of (1-&gt;3)-beta-D-glucosidic linkages in (1-&gt;3)-beta-D-glucans.</text>
        <dbReference type="EC" id="3.2.1.39"/>
    </reaction>
</comment>
<dbReference type="GO" id="GO:0042973">
    <property type="term" value="F:glucan endo-1,3-beta-D-glucosidase activity"/>
    <property type="evidence" value="ECO:0007669"/>
    <property type="project" value="UniProtKB-EC"/>
</dbReference>
<dbReference type="InParanoid" id="A0A4S2MK17"/>
<evidence type="ECO:0000259" key="10">
    <source>
        <dbReference type="Pfam" id="PF17652"/>
    </source>
</evidence>
<keyword evidence="5" id="KW-0119">Carbohydrate metabolism</keyword>
<dbReference type="Gene3D" id="2.70.98.30">
    <property type="entry name" value="Golgi alpha-mannosidase II, domain 4"/>
    <property type="match status" value="1"/>
</dbReference>
<dbReference type="Pfam" id="PF17652">
    <property type="entry name" value="Glyco_hydro81C"/>
    <property type="match status" value="1"/>
</dbReference>
<evidence type="ECO:0000256" key="7">
    <source>
        <dbReference type="ARBA" id="ARBA00023316"/>
    </source>
</evidence>
<keyword evidence="4 11" id="KW-0378">Hydrolase</keyword>
<dbReference type="GO" id="GO:0009986">
    <property type="term" value="C:cell surface"/>
    <property type="evidence" value="ECO:0007669"/>
    <property type="project" value="TreeGrafter"/>
</dbReference>
<name>A0A4S2MK17_9PEZI</name>
<dbReference type="STRING" id="341454.A0A4S2MK17"/>
<dbReference type="EMBL" id="ML220156">
    <property type="protein sequence ID" value="TGZ77233.1"/>
    <property type="molecule type" value="Genomic_DNA"/>
</dbReference>
<comment type="similarity">
    <text evidence="2">Belongs to the glycosyl hydrolase 81 family.</text>
</comment>
<keyword evidence="8" id="KW-0624">Polysaccharide degradation</keyword>
<dbReference type="InterPro" id="IPR040720">
    <property type="entry name" value="GH81_C"/>
</dbReference>
<keyword evidence="7" id="KW-0961">Cell wall biogenesis/degradation</keyword>
<protein>
    <recommendedName>
        <fullName evidence="3">glucan endo-1,3-beta-D-glucosidase</fullName>
        <ecNumber evidence="3">3.2.1.39</ecNumber>
    </recommendedName>
</protein>
<dbReference type="Proteomes" id="UP000298138">
    <property type="component" value="Unassembled WGS sequence"/>
</dbReference>
<dbReference type="InterPro" id="IPR005200">
    <property type="entry name" value="Endo-beta-glucanase"/>
</dbReference>
<evidence type="ECO:0000256" key="8">
    <source>
        <dbReference type="ARBA" id="ARBA00023326"/>
    </source>
</evidence>
<dbReference type="PROSITE" id="PS52008">
    <property type="entry name" value="GH81"/>
    <property type="match status" value="1"/>
</dbReference>
<accession>A0A4S2MK17</accession>
<dbReference type="InterPro" id="IPR040451">
    <property type="entry name" value="GH81_N"/>
</dbReference>
<evidence type="ECO:0000256" key="4">
    <source>
        <dbReference type="ARBA" id="ARBA00022801"/>
    </source>
</evidence>
<dbReference type="AlphaFoldDB" id="A0A4S2MK17"/>
<evidence type="ECO:0000256" key="6">
    <source>
        <dbReference type="ARBA" id="ARBA00023295"/>
    </source>
</evidence>
<evidence type="ECO:0000256" key="3">
    <source>
        <dbReference type="ARBA" id="ARBA00012780"/>
    </source>
</evidence>
<reference evidence="11 12" key="1">
    <citation type="submission" date="2019-04" db="EMBL/GenBank/DDBJ databases">
        <title>Comparative genomics and transcriptomics to analyze fruiting body development in filamentous ascomycetes.</title>
        <authorList>
            <consortium name="DOE Joint Genome Institute"/>
            <person name="Lutkenhaus R."/>
            <person name="Traeger S."/>
            <person name="Breuer J."/>
            <person name="Kuo A."/>
            <person name="Lipzen A."/>
            <person name="Pangilinan J."/>
            <person name="Dilworth D."/>
            <person name="Sandor L."/>
            <person name="Poggeler S."/>
            <person name="Barry K."/>
            <person name="Grigoriev I.V."/>
            <person name="Nowrousian M."/>
        </authorList>
    </citation>
    <scope>NUCLEOTIDE SEQUENCE [LARGE SCALE GENOMIC DNA]</scope>
    <source>
        <strain evidence="11 12">CBS 389.68</strain>
    </source>
</reference>
<evidence type="ECO:0000313" key="12">
    <source>
        <dbReference type="Proteomes" id="UP000298138"/>
    </source>
</evidence>
<dbReference type="GO" id="GO:0052861">
    <property type="term" value="F:endo-1,3(4)-beta-glucanase activity"/>
    <property type="evidence" value="ECO:0007669"/>
    <property type="project" value="InterPro"/>
</dbReference>
<evidence type="ECO:0000256" key="1">
    <source>
        <dbReference type="ARBA" id="ARBA00000382"/>
    </source>
</evidence>
<sequence>MAVPLFNAPISTEAPLGLFPRRDSHPVSRSAIIKSDNQPVQTNKWYANFFLGNQTQAAFPLPYSLWITKDGGNYGMNISHIDASQLAIGPDANVDPVQYYLNPLGIRSMTFSATELNPSTSSVTVNSCTPHSCEVSLHADRRRYGDDQKRIFFPLVQGMGMITARYESLVPVVGSGVFFRSITAVNSPRGGLQKWRALLENGVTWLIYACPFAGNPWLTLSPYGNDKLVGSSPFTGFIQVAKLPDPSLESIIDSAAGAYAVTTTISGSVDRNTGTYIFKHQRWGENNAGRLLMYALPHHLATFNPDTSARRTPLALQSPTKGLMWGVLSDDWILNEFNLPIDISWLPRGGESLMTGTVATAVRTAAAKELQQDMDAQSNLNSMYFSGKALGKFAQIVLALALTGQDVALSRSGLSRLEAAIGRFANNRQIYPLVYDNVWKGLVSEAMYKTGDPNIDFGNSYYNDHHFHYAYFIYTAAVITFLERLLNNSTAWVTAHRAWVNSLVRDVANPSAEDTHFPVSRAFDWWCGHSWAKGLFESADGKDQESSSEDYNFSYALSLWGTVTGDAAMAARGHLMTAIMRTSMNQYFLMSMNNRNHPPKFIKNKVTGILFENKCDHATYFGLNIEYIQGIHMIPLTPVSPYVRTASFCREEWEQWFSNGRTDNINDGWKGILWANVALFDPAGSWQFFNRPDFQDQWLDGGASKTWYLAFAGSLGGAPRY</sequence>
<evidence type="ECO:0000259" key="9">
    <source>
        <dbReference type="Pfam" id="PF03639"/>
    </source>
</evidence>
<dbReference type="Gene3D" id="1.10.287.1170">
    <property type="entry name" value="glycoside hydrolase family 81 endo-[beta] glucanase"/>
    <property type="match status" value="1"/>
</dbReference>
<organism evidence="11 12">
    <name type="scientific">Ascodesmis nigricans</name>
    <dbReference type="NCBI Taxonomy" id="341454"/>
    <lineage>
        <taxon>Eukaryota</taxon>
        <taxon>Fungi</taxon>
        <taxon>Dikarya</taxon>
        <taxon>Ascomycota</taxon>
        <taxon>Pezizomycotina</taxon>
        <taxon>Pezizomycetes</taxon>
        <taxon>Pezizales</taxon>
        <taxon>Ascodesmidaceae</taxon>
        <taxon>Ascodesmis</taxon>
    </lineage>
</organism>
<feature type="domain" description="Glycosyl hydrolase family 81 C-terminal" evidence="10">
    <location>
        <begin position="358"/>
        <end position="709"/>
    </location>
</feature>
<keyword evidence="6" id="KW-0326">Glycosidase</keyword>
<evidence type="ECO:0000256" key="2">
    <source>
        <dbReference type="ARBA" id="ARBA00010730"/>
    </source>
</evidence>
<dbReference type="PANTHER" id="PTHR31983:SF0">
    <property type="entry name" value="GLUCAN ENDO-1,3-BETA-D-GLUCOSIDASE 2"/>
    <property type="match status" value="1"/>
</dbReference>
<proteinExistence type="inferred from homology"/>
<gene>
    <name evidence="11" type="ORF">EX30DRAFT_206295</name>
</gene>
<dbReference type="OrthoDB" id="4473401at2759"/>
<feature type="domain" description="Glycosyl hydrolase family 81 N-terminal" evidence="9">
    <location>
        <begin position="25"/>
        <end position="347"/>
    </location>
</feature>
<dbReference type="GO" id="GO:0071555">
    <property type="term" value="P:cell wall organization"/>
    <property type="evidence" value="ECO:0007669"/>
    <property type="project" value="UniProtKB-KW"/>
</dbReference>
<dbReference type="GO" id="GO:0000272">
    <property type="term" value="P:polysaccharide catabolic process"/>
    <property type="evidence" value="ECO:0007669"/>
    <property type="project" value="UniProtKB-KW"/>
</dbReference>
<dbReference type="EC" id="3.2.1.39" evidence="3"/>
<evidence type="ECO:0000313" key="11">
    <source>
        <dbReference type="EMBL" id="TGZ77233.1"/>
    </source>
</evidence>
<evidence type="ECO:0000256" key="5">
    <source>
        <dbReference type="ARBA" id="ARBA00023277"/>
    </source>
</evidence>
<keyword evidence="12" id="KW-1185">Reference proteome</keyword>
<dbReference type="Pfam" id="PF03639">
    <property type="entry name" value="Glyco_hydro_81"/>
    <property type="match status" value="1"/>
</dbReference>